<evidence type="ECO:0000256" key="3">
    <source>
        <dbReference type="ARBA" id="ARBA00022692"/>
    </source>
</evidence>
<dbReference type="CDD" id="cd12827">
    <property type="entry name" value="EcCorA_ZntB-like_u2"/>
    <property type="match status" value="1"/>
</dbReference>
<keyword evidence="4 6" id="KW-1133">Transmembrane helix</keyword>
<evidence type="ECO:0000313" key="8">
    <source>
        <dbReference type="Proteomes" id="UP001210339"/>
    </source>
</evidence>
<reference evidence="7 8" key="1">
    <citation type="submission" date="2023-01" db="EMBL/GenBank/DDBJ databases">
        <authorList>
            <person name="Lee S.H."/>
            <person name="Jung H.S."/>
            <person name="Yun J.U."/>
        </authorList>
    </citation>
    <scope>NUCLEOTIDE SEQUENCE [LARGE SCALE GENOMIC DNA]</scope>
    <source>
        <strain evidence="7 8">CBA3646</strain>
    </source>
</reference>
<dbReference type="InterPro" id="IPR002523">
    <property type="entry name" value="MgTranspt_CorA/ZnTranspt_ZntB"/>
</dbReference>
<evidence type="ECO:0000256" key="6">
    <source>
        <dbReference type="SAM" id="Phobius"/>
    </source>
</evidence>
<dbReference type="PANTHER" id="PTHR47891">
    <property type="entry name" value="TRANSPORTER-RELATED"/>
    <property type="match status" value="1"/>
</dbReference>
<gene>
    <name evidence="7" type="ORF">O6R05_07585</name>
</gene>
<proteinExistence type="inferred from homology"/>
<sequence length="318" mass="36116">MIRRYALYDGKFQVLTQDSQTHIRPDDAASFYWTQVTRPDDGELQALLELYNVPEDYITAALDVSEVPRTEQIDDSPALFLFSYPIKHDRGKFATRPLSVIVLPGEVITVSSDAPAFMDRVEATYRGIGGDEELQNFVANVAWAICSHFVEDVRELNRMIDGIEKEVRIADKPKIFMQMIDIQKSLIRFDMATQENDPVIEALFQSESFTTSTRALDLLRDLQIENYQARCMIEEASTIMESLSDLYSNLIAFNLNVAMKVLTSITIVLTVPTIIGGLWGMNVDLPIDHTPYAFWILILLCAAVSYGLIKYFNRKGYL</sequence>
<organism evidence="7 8">
    <name type="scientific">Peptoniphilus equinus</name>
    <dbReference type="NCBI Taxonomy" id="3016343"/>
    <lineage>
        <taxon>Bacteria</taxon>
        <taxon>Bacillati</taxon>
        <taxon>Bacillota</taxon>
        <taxon>Tissierellia</taxon>
        <taxon>Tissierellales</taxon>
        <taxon>Peptoniphilaceae</taxon>
        <taxon>Peptoniphilus</taxon>
    </lineage>
</organism>
<comment type="similarity">
    <text evidence="2">Belongs to the CorA metal ion transporter (MIT) (TC 1.A.35) family.</text>
</comment>
<dbReference type="Gene3D" id="1.20.58.340">
    <property type="entry name" value="Magnesium transport protein CorA, transmembrane region"/>
    <property type="match status" value="2"/>
</dbReference>
<dbReference type="InterPro" id="IPR045863">
    <property type="entry name" value="CorA_TM1_TM2"/>
</dbReference>
<dbReference type="InterPro" id="IPR047199">
    <property type="entry name" value="CorA-like"/>
</dbReference>
<dbReference type="InterPro" id="IPR045861">
    <property type="entry name" value="CorA_cytoplasmic_dom"/>
</dbReference>
<keyword evidence="8" id="KW-1185">Reference proteome</keyword>
<evidence type="ECO:0000256" key="1">
    <source>
        <dbReference type="ARBA" id="ARBA00004141"/>
    </source>
</evidence>
<dbReference type="RefSeq" id="WP_271191385.1">
    <property type="nucleotide sequence ID" value="NZ_CP115667.1"/>
</dbReference>
<dbReference type="Pfam" id="PF01544">
    <property type="entry name" value="CorA"/>
    <property type="match status" value="1"/>
</dbReference>
<dbReference type="SUPFAM" id="SSF144083">
    <property type="entry name" value="Magnesium transport protein CorA, transmembrane region"/>
    <property type="match status" value="1"/>
</dbReference>
<dbReference type="Gene3D" id="3.30.460.20">
    <property type="entry name" value="CorA soluble domain-like"/>
    <property type="match status" value="1"/>
</dbReference>
<accession>A0ABY7QSV6</accession>
<feature type="transmembrane region" description="Helical" evidence="6">
    <location>
        <begin position="292"/>
        <end position="312"/>
    </location>
</feature>
<protein>
    <submittedName>
        <fullName evidence="7">Magnesium transporter CorA family protein</fullName>
    </submittedName>
</protein>
<evidence type="ECO:0000256" key="4">
    <source>
        <dbReference type="ARBA" id="ARBA00022989"/>
    </source>
</evidence>
<evidence type="ECO:0000256" key="5">
    <source>
        <dbReference type="ARBA" id="ARBA00023136"/>
    </source>
</evidence>
<evidence type="ECO:0000256" key="2">
    <source>
        <dbReference type="ARBA" id="ARBA00009765"/>
    </source>
</evidence>
<dbReference type="SUPFAM" id="SSF143865">
    <property type="entry name" value="CorA soluble domain-like"/>
    <property type="match status" value="1"/>
</dbReference>
<dbReference type="EMBL" id="CP115667">
    <property type="protein sequence ID" value="WBW49854.1"/>
    <property type="molecule type" value="Genomic_DNA"/>
</dbReference>
<dbReference type="PANTHER" id="PTHR47891:SF1">
    <property type="entry name" value="CORA-MAGNESIUM AND COBALT TRANSPORTER"/>
    <property type="match status" value="1"/>
</dbReference>
<feature type="transmembrane region" description="Helical" evidence="6">
    <location>
        <begin position="261"/>
        <end position="280"/>
    </location>
</feature>
<keyword evidence="5 6" id="KW-0472">Membrane</keyword>
<name>A0ABY7QSV6_9FIRM</name>
<comment type="subcellular location">
    <subcellularLocation>
        <location evidence="1">Membrane</location>
        <topology evidence="1">Multi-pass membrane protein</topology>
    </subcellularLocation>
</comment>
<keyword evidence="3 6" id="KW-0812">Transmembrane</keyword>
<dbReference type="Proteomes" id="UP001210339">
    <property type="component" value="Chromosome"/>
</dbReference>
<evidence type="ECO:0000313" key="7">
    <source>
        <dbReference type="EMBL" id="WBW49854.1"/>
    </source>
</evidence>